<keyword evidence="1" id="KW-0812">Transmembrane</keyword>
<reference evidence="3" key="1">
    <citation type="journal article" date="2019" name="Int. J. Syst. Evol. Microbiol.">
        <title>The Global Catalogue of Microorganisms (GCM) 10K type strain sequencing project: providing services to taxonomists for standard genome sequencing and annotation.</title>
        <authorList>
            <consortium name="The Broad Institute Genomics Platform"/>
            <consortium name="The Broad Institute Genome Sequencing Center for Infectious Disease"/>
            <person name="Wu L."/>
            <person name="Ma J."/>
        </authorList>
    </citation>
    <scope>NUCLEOTIDE SEQUENCE [LARGE SCALE GENOMIC DNA]</scope>
    <source>
        <strain evidence="3">JCM 17926</strain>
    </source>
</reference>
<dbReference type="EMBL" id="BAABHC010000014">
    <property type="protein sequence ID" value="GAA4434344.1"/>
    <property type="molecule type" value="Genomic_DNA"/>
</dbReference>
<accession>A0ABP8LQT9</accession>
<protein>
    <submittedName>
        <fullName evidence="2">GDYXXLXY domain-containing protein</fullName>
    </submittedName>
</protein>
<organism evidence="2 3">
    <name type="scientific">Pontibacter saemangeumensis</name>
    <dbReference type="NCBI Taxonomy" id="1084525"/>
    <lineage>
        <taxon>Bacteria</taxon>
        <taxon>Pseudomonadati</taxon>
        <taxon>Bacteroidota</taxon>
        <taxon>Cytophagia</taxon>
        <taxon>Cytophagales</taxon>
        <taxon>Hymenobacteraceae</taxon>
        <taxon>Pontibacter</taxon>
    </lineage>
</organism>
<comment type="caution">
    <text evidence="2">The sequence shown here is derived from an EMBL/GenBank/DDBJ whole genome shotgun (WGS) entry which is preliminary data.</text>
</comment>
<keyword evidence="1" id="KW-0472">Membrane</keyword>
<feature type="transmembrane region" description="Helical" evidence="1">
    <location>
        <begin position="7"/>
        <end position="25"/>
    </location>
</feature>
<evidence type="ECO:0000313" key="3">
    <source>
        <dbReference type="Proteomes" id="UP001500552"/>
    </source>
</evidence>
<evidence type="ECO:0000256" key="1">
    <source>
        <dbReference type="SAM" id="Phobius"/>
    </source>
</evidence>
<keyword evidence="3" id="KW-1185">Reference proteome</keyword>
<keyword evidence="1" id="KW-1133">Transmembrane helix</keyword>
<evidence type="ECO:0000313" key="2">
    <source>
        <dbReference type="EMBL" id="GAA4434344.1"/>
    </source>
</evidence>
<dbReference type="Proteomes" id="UP001500552">
    <property type="component" value="Unassembled WGS sequence"/>
</dbReference>
<name>A0ABP8LQT9_9BACT</name>
<dbReference type="Pfam" id="PF14345">
    <property type="entry name" value="GDYXXLXY"/>
    <property type="match status" value="1"/>
</dbReference>
<gene>
    <name evidence="2" type="ORF">GCM10023188_25170</name>
</gene>
<dbReference type="RefSeq" id="WP_345159519.1">
    <property type="nucleotide sequence ID" value="NZ_BAABHC010000014.1"/>
</dbReference>
<proteinExistence type="predicted"/>
<dbReference type="InterPro" id="IPR025833">
    <property type="entry name" value="GDYXXLXY"/>
</dbReference>
<sequence>MRTKKGLVILLNLVLLLGFFNWSVLEKEKTLASGRLVLLELAPVDPRSLLQGDYMRLNYAISQVPEPDKLAARGYVVVRVDANRVAHLVRYQQGKTPLAAGEQLIRYNKADWAVHIGAESYFFEEGQGELFAGAAFGGLKVDEQGNSILVGLYTDERKLIKRKGSAR</sequence>